<evidence type="ECO:0000313" key="2">
    <source>
        <dbReference type="Proteomes" id="UP000626109"/>
    </source>
</evidence>
<feature type="non-terminal residue" evidence="1">
    <location>
        <position position="1"/>
    </location>
</feature>
<proteinExistence type="predicted"/>
<comment type="caution">
    <text evidence="1">The sequence shown here is derived from an EMBL/GenBank/DDBJ whole genome shotgun (WGS) entry which is preliminary data.</text>
</comment>
<dbReference type="EMBL" id="CAJNNW010005828">
    <property type="protein sequence ID" value="CAE8647742.1"/>
    <property type="molecule type" value="Genomic_DNA"/>
</dbReference>
<accession>A0A813IAR3</accession>
<reference evidence="1" key="1">
    <citation type="submission" date="2021-02" db="EMBL/GenBank/DDBJ databases">
        <authorList>
            <person name="Dougan E. K."/>
            <person name="Rhodes N."/>
            <person name="Thang M."/>
            <person name="Chan C."/>
        </authorList>
    </citation>
    <scope>NUCLEOTIDE SEQUENCE</scope>
</reference>
<evidence type="ECO:0000313" key="1">
    <source>
        <dbReference type="EMBL" id="CAE8647742.1"/>
    </source>
</evidence>
<gene>
    <name evidence="1" type="ORF">PGLA2088_LOCUS5942</name>
</gene>
<dbReference type="AlphaFoldDB" id="A0A813IAR3"/>
<name>A0A813IAR3_POLGL</name>
<sequence>VLLESISSDKAGWGMPSFFNYLAFSETRKVLEEARAHTSQLRFKSLDAGEASSALDAYVNLGSGDPGLGLAYPRSSLQKRELATYPCTVGLELDKPALNAVILYHRGNATALAAQSDLVCRLCEKGTYRGPEQVKCDECAPGLQAVK</sequence>
<feature type="non-terminal residue" evidence="1">
    <location>
        <position position="147"/>
    </location>
</feature>
<protein>
    <submittedName>
        <fullName evidence="1">Uncharacterized protein</fullName>
    </submittedName>
</protein>
<organism evidence="1 2">
    <name type="scientific">Polarella glacialis</name>
    <name type="common">Dinoflagellate</name>
    <dbReference type="NCBI Taxonomy" id="89957"/>
    <lineage>
        <taxon>Eukaryota</taxon>
        <taxon>Sar</taxon>
        <taxon>Alveolata</taxon>
        <taxon>Dinophyceae</taxon>
        <taxon>Suessiales</taxon>
        <taxon>Suessiaceae</taxon>
        <taxon>Polarella</taxon>
    </lineage>
</organism>
<dbReference type="Proteomes" id="UP000626109">
    <property type="component" value="Unassembled WGS sequence"/>
</dbReference>